<accession>A0AAE4QRJ8</accession>
<dbReference type="EMBL" id="NPEF02000053">
    <property type="protein sequence ID" value="MDV6237897.1"/>
    <property type="molecule type" value="Genomic_DNA"/>
</dbReference>
<feature type="non-terminal residue" evidence="1">
    <location>
        <position position="1"/>
    </location>
</feature>
<reference evidence="1 2" key="1">
    <citation type="journal article" date="2018" name="Microb. Genom.">
        <title>Deciphering the unexplored Leptospira diversity from soils uncovers genomic evolution to virulence.</title>
        <authorList>
            <person name="Thibeaux R."/>
            <person name="Iraola G."/>
            <person name="Ferres I."/>
            <person name="Bierque E."/>
            <person name="Girault D."/>
            <person name="Soupe-Gilbert M.E."/>
            <person name="Picardeau M."/>
            <person name="Goarant C."/>
        </authorList>
    </citation>
    <scope>NUCLEOTIDE SEQUENCE [LARGE SCALE GENOMIC DNA]</scope>
    <source>
        <strain evidence="1 2">ATI7-C-A5</strain>
    </source>
</reference>
<sequence length="472" mass="51953">YSTRIGTIDSFLSGFATTYNLNGSYLELTNYKLWKDGLSTALSKWDASSSSFNASKAEFATALAAYKTYASAHPGTQDSVEFQGEVQKLTTAFGKFQDKTSELEQYWDDLSTRTQHLRLETLDRLQRAKALVDMSTLDTSTRTSLKNQIGSFNTSFTKKDATGKDIPDDVTAFLTSTTTSFVQNANAFGEYANRYSGYRQAVDEKSAALGGLTGILSQLVEGQRASVTAQKAQLGFLLDEDGDIESLQETVNSIELTAKIEASKLDHRVAEILKSKLGNLSSDKSLRKFDPLYLSMTDELNLLYSSFSGSADDILELKAFQIALSYIKNNASVLQASFADDAEYSKLKEDLNKTADRTEATRDWYVNDHGYLSESDRISLRMSDDPEDRRKVSEYFSFGSTFVFGNATLQSSSTLLGLAGGMRVFSENVKSGAILSGLRDDYFSAQEESASGLFQELVSAAGIGDYKAIDFY</sequence>
<organism evidence="1 2">
    <name type="scientific">Leptospira ellisii</name>
    <dbReference type="NCBI Taxonomy" id="2023197"/>
    <lineage>
        <taxon>Bacteria</taxon>
        <taxon>Pseudomonadati</taxon>
        <taxon>Spirochaetota</taxon>
        <taxon>Spirochaetia</taxon>
        <taxon>Leptospirales</taxon>
        <taxon>Leptospiraceae</taxon>
        <taxon>Leptospira</taxon>
    </lineage>
</organism>
<evidence type="ECO:0000313" key="1">
    <source>
        <dbReference type="EMBL" id="MDV6237897.1"/>
    </source>
</evidence>
<feature type="non-terminal residue" evidence="1">
    <location>
        <position position="472"/>
    </location>
</feature>
<proteinExistence type="predicted"/>
<dbReference type="AlphaFoldDB" id="A0AAE4QRJ8"/>
<gene>
    <name evidence="1" type="ORF">CH379_019920</name>
</gene>
<comment type="caution">
    <text evidence="1">The sequence shown here is derived from an EMBL/GenBank/DDBJ whole genome shotgun (WGS) entry which is preliminary data.</text>
</comment>
<name>A0AAE4QRJ8_9LEPT</name>
<evidence type="ECO:0000313" key="2">
    <source>
        <dbReference type="Proteomes" id="UP000232122"/>
    </source>
</evidence>
<protein>
    <submittedName>
        <fullName evidence="1">Uncharacterized protein</fullName>
    </submittedName>
</protein>
<keyword evidence="2" id="KW-1185">Reference proteome</keyword>
<dbReference type="Proteomes" id="UP000232122">
    <property type="component" value="Unassembled WGS sequence"/>
</dbReference>